<gene>
    <name evidence="1" type="ORF">PPENT_87.1.T2030011</name>
</gene>
<sequence length="84" mass="10138">MKQTIYSGGGSYHDQIGEDSIQIWRWIELNQQFRYYSQIIFDGKYINGKKQVDWIYLISRMKNNYLNRLDVDYIMKQMDGGDDK</sequence>
<evidence type="ECO:0000313" key="2">
    <source>
        <dbReference type="Proteomes" id="UP000689195"/>
    </source>
</evidence>
<keyword evidence="2" id="KW-1185">Reference proteome</keyword>
<proteinExistence type="predicted"/>
<evidence type="ECO:0000313" key="1">
    <source>
        <dbReference type="EMBL" id="CAD8214281.1"/>
    </source>
</evidence>
<comment type="caution">
    <text evidence="1">The sequence shown here is derived from an EMBL/GenBank/DDBJ whole genome shotgun (WGS) entry which is preliminary data.</text>
</comment>
<name>A0A8S1YLS8_9CILI</name>
<reference evidence="1" key="1">
    <citation type="submission" date="2021-01" db="EMBL/GenBank/DDBJ databases">
        <authorList>
            <consortium name="Genoscope - CEA"/>
            <person name="William W."/>
        </authorList>
    </citation>
    <scope>NUCLEOTIDE SEQUENCE</scope>
</reference>
<dbReference type="EMBL" id="CAJJDO010000203">
    <property type="protein sequence ID" value="CAD8214281.1"/>
    <property type="molecule type" value="Genomic_DNA"/>
</dbReference>
<organism evidence="1 2">
    <name type="scientific">Paramecium pentaurelia</name>
    <dbReference type="NCBI Taxonomy" id="43138"/>
    <lineage>
        <taxon>Eukaryota</taxon>
        <taxon>Sar</taxon>
        <taxon>Alveolata</taxon>
        <taxon>Ciliophora</taxon>
        <taxon>Intramacronucleata</taxon>
        <taxon>Oligohymenophorea</taxon>
        <taxon>Peniculida</taxon>
        <taxon>Parameciidae</taxon>
        <taxon>Paramecium</taxon>
    </lineage>
</organism>
<accession>A0A8S1YLS8</accession>
<dbReference type="Proteomes" id="UP000689195">
    <property type="component" value="Unassembled WGS sequence"/>
</dbReference>
<dbReference type="AlphaFoldDB" id="A0A8S1YLS8"/>
<protein>
    <submittedName>
        <fullName evidence="1">Uncharacterized protein</fullName>
    </submittedName>
</protein>